<dbReference type="InterPro" id="IPR056328">
    <property type="entry name" value="DSRM_DHX29"/>
</dbReference>
<dbReference type="Pfam" id="PF07717">
    <property type="entry name" value="OB_NTP_bind"/>
    <property type="match status" value="1"/>
</dbReference>
<keyword evidence="1" id="KW-0547">Nucleotide-binding</keyword>
<organism evidence="9 10">
    <name type="scientific">Naumovozyma dairenensis (strain ATCC 10597 / BCRC 20456 / CBS 421 / NBRC 0211 / NRRL Y-12639)</name>
    <name type="common">Saccharomyces dairenensis</name>
    <dbReference type="NCBI Taxonomy" id="1071378"/>
    <lineage>
        <taxon>Eukaryota</taxon>
        <taxon>Fungi</taxon>
        <taxon>Dikarya</taxon>
        <taxon>Ascomycota</taxon>
        <taxon>Saccharomycotina</taxon>
        <taxon>Saccharomycetes</taxon>
        <taxon>Saccharomycetales</taxon>
        <taxon>Saccharomycetaceae</taxon>
        <taxon>Naumovozyma</taxon>
    </lineage>
</organism>
<feature type="compositionally biased region" description="Basic residues" evidence="5">
    <location>
        <begin position="248"/>
        <end position="261"/>
    </location>
</feature>
<dbReference type="GeneID" id="11494622"/>
<dbReference type="SUPFAM" id="SSF54495">
    <property type="entry name" value="UBC-like"/>
    <property type="match status" value="1"/>
</dbReference>
<keyword evidence="4" id="KW-0067">ATP-binding</keyword>
<dbReference type="Pfam" id="PF00271">
    <property type="entry name" value="Helicase_C"/>
    <property type="match status" value="1"/>
</dbReference>
<dbReference type="Pfam" id="PF21010">
    <property type="entry name" value="HA2_C"/>
    <property type="match status" value="1"/>
</dbReference>
<dbReference type="GO" id="GO:0005524">
    <property type="term" value="F:ATP binding"/>
    <property type="evidence" value="ECO:0007669"/>
    <property type="project" value="UniProtKB-KW"/>
</dbReference>
<dbReference type="Gene3D" id="1.20.120.1080">
    <property type="match status" value="1"/>
</dbReference>
<dbReference type="SMART" id="SM00490">
    <property type="entry name" value="HELICc"/>
    <property type="match status" value="1"/>
</dbReference>
<dbReference type="GO" id="GO:0004386">
    <property type="term" value="F:helicase activity"/>
    <property type="evidence" value="ECO:0007669"/>
    <property type="project" value="UniProtKB-KW"/>
</dbReference>
<feature type="domain" description="Helicase C-terminal" evidence="8">
    <location>
        <begin position="861"/>
        <end position="1036"/>
    </location>
</feature>
<dbReference type="GO" id="GO:0003723">
    <property type="term" value="F:RNA binding"/>
    <property type="evidence" value="ECO:0007669"/>
    <property type="project" value="TreeGrafter"/>
</dbReference>
<dbReference type="HOGENOM" id="CLU_001832_4_0_1"/>
<evidence type="ECO:0000256" key="3">
    <source>
        <dbReference type="ARBA" id="ARBA00022806"/>
    </source>
</evidence>
<proteinExistence type="predicted"/>
<dbReference type="GO" id="GO:0016787">
    <property type="term" value="F:hydrolase activity"/>
    <property type="evidence" value="ECO:0007669"/>
    <property type="project" value="UniProtKB-KW"/>
</dbReference>
<sequence>MAKKNNKKSSSPAPKDSKDKKSKSKASSPAPVPETKDKKPKRGQRNDDPAFKANRAKVTSETNWTGKLPHTLLHENCQKRKWNKINYDMKKIGSKGFVAIPIISYTDPKTKETIDLKMNDPTLDKSIVTPQETPVEARHIAATVALFRIAYNTNLQMMLPPNHRNIWYSLVDFRKELLKDDPKKCNKLFDIDPFKTVVEERKLKAQKDKERDARLQQAEKIQNAPIVISNLSTDHTENKKHSSQKTNKVTKGHHEHKPQKRSLVRFPRKAWERAIFVDLDEKSRQLMENSIKISIDWNSKRVQEEKSIISKSLDHERKILKEKLIKLKFRPAHVEEAMCYKDPLSFLLLNLPEDDLPPFFHKRLEDSKNKVTISSLPLAKRMIIERLTESGVSEEEALFALDSAEMKENIAAGILTEDLFPKLKQNKDSIIVNEQESVELWNQEVESLESIYGNIIEILEPNNCYTIKLLEKSKLKLKVYRTENYPSTIPGIIISTFDKNYKLPNYIKKQILVKLLGYVYDTNLLGDMLIFHIYEWLQENLEAIIDNPGPLISDTELLESAKNHSNHTREQSSNKTNNDKSNNNKNKYSRTKDQVEEIKTAYDNRIQSQDYKNMIKVRSALPAWQMQNIIIDLVFRNDVVLITGETGSGKSTQVVQFLLDHLQKDLGDFKDTSIICTQPRRISAIGLADRVSDERCVSCGDEVGYVIRGMNKTNKNTRIKFMTTGVLVRILQSDKTLLKNCIVVIDEVHERSIDTDLVVTLLKNLLNKVPGLKIVLMSATVNVDLFKRFFPKLGTCHIEGRTFPIKDYFLDDILEELDFKIKREKLSSYEDEMSDSGTDDLYLKPGANSKFFREGKINYDLLAQTVIYVDRKLTREDNDGSIIIFLPGVAEINKCCDLIRPLDVANNFVVLPLHSALTPDDQKRVFKRYNSKRKIVVSTNIAETSITIDDCVATIDTGRAKTTYYNPRENTTKLIESFISKAESKQRRGRAGRVRNGLSFKLYSKQLYEETMISMPAPEIKRVALESLYLSVKAMGIRNVKQFLASGLDPPPLNALDKAERMLTTVGLLNTFDKSLSELGKFISLLPVMDSKHGKLLIYSIIFGCCDIGILLVSILSVGSSPFIGGMENRDRIKHLLSTYENRGDLLATAEIICQYLKLTDRNERGKFLRGHFLSYNKVSEILSSITQYTSILKDVGFLPWNYKVGSSSNLNRNENNISILTSILTGAFYPNVARVQLPEAKYLATSSGAIEKDPEARSIKYWIRSEEYQDKLNEMSESQEKEKLEVSSEMLPLPATRTFIHPSSVMFNSNTVNSEDVQFLTDSAEPALKKYSKNPILRTPFIVFNSSHMTTKLYLRDITPTSTLSLLLFGGPITYDVDGEIHSPGIVVDNWLPIRTWCKNGVLIKELRTLLDNAIKAILENPRYVEKSFDAGSTKETIDVLKIVERIVCIE</sequence>
<keyword evidence="10" id="KW-1185">Reference proteome</keyword>
<reference evidence="9 10" key="1">
    <citation type="journal article" date="2011" name="Proc. Natl. Acad. Sci. U.S.A.">
        <title>Evolutionary erosion of yeast sex chromosomes by mating-type switching accidents.</title>
        <authorList>
            <person name="Gordon J.L."/>
            <person name="Armisen D."/>
            <person name="Proux-Wera E."/>
            <person name="Oheigeartaigh S.S."/>
            <person name="Byrne K.P."/>
            <person name="Wolfe K.H."/>
        </authorList>
    </citation>
    <scope>NUCLEOTIDE SEQUENCE [LARGE SCALE GENOMIC DNA]</scope>
    <source>
        <strain evidence="10">ATCC 10597 / BCRC 20456 / CBS 421 / NBRC 0211 / NRRL Y-12639</strain>
    </source>
</reference>
<dbReference type="InterPro" id="IPR001650">
    <property type="entry name" value="Helicase_C-like"/>
</dbReference>
<evidence type="ECO:0000259" key="7">
    <source>
        <dbReference type="PROSITE" id="PS51192"/>
    </source>
</evidence>
<feature type="domain" description="RWD" evidence="6">
    <location>
        <begin position="443"/>
        <end position="544"/>
    </location>
</feature>
<dbReference type="STRING" id="1071378.G0WH76"/>
<evidence type="ECO:0000313" key="10">
    <source>
        <dbReference type="Proteomes" id="UP000000689"/>
    </source>
</evidence>
<dbReference type="SUPFAM" id="SSF52540">
    <property type="entry name" value="P-loop containing nucleoside triphosphate hydrolases"/>
    <property type="match status" value="1"/>
</dbReference>
<protein>
    <recommendedName>
        <fullName evidence="11">RNA helicase</fullName>
    </recommendedName>
</protein>
<dbReference type="eggNOG" id="KOG0920">
    <property type="taxonomic scope" value="Eukaryota"/>
</dbReference>
<dbReference type="CDD" id="cd23827">
    <property type="entry name" value="RWD_YLR419W-like"/>
    <property type="match status" value="1"/>
</dbReference>
<dbReference type="Proteomes" id="UP000000689">
    <property type="component" value="Chromosome 10"/>
</dbReference>
<feature type="region of interest" description="Disordered" evidence="5">
    <location>
        <begin position="234"/>
        <end position="261"/>
    </location>
</feature>
<dbReference type="OMA" id="LFRVCNM"/>
<dbReference type="InterPro" id="IPR016135">
    <property type="entry name" value="UBQ-conjugating_enzyme/RWD"/>
</dbReference>
<dbReference type="Gene3D" id="3.40.50.300">
    <property type="entry name" value="P-loop containing nucleotide triphosphate hydrolases"/>
    <property type="match status" value="2"/>
</dbReference>
<dbReference type="PANTHER" id="PTHR18934">
    <property type="entry name" value="ATP-DEPENDENT RNA HELICASE"/>
    <property type="match status" value="1"/>
</dbReference>
<dbReference type="Gene3D" id="3.10.110.10">
    <property type="entry name" value="Ubiquitin Conjugating Enzyme"/>
    <property type="match status" value="1"/>
</dbReference>
<dbReference type="RefSeq" id="XP_003672397.1">
    <property type="nucleotide sequence ID" value="XM_003672349.1"/>
</dbReference>
<evidence type="ECO:0000259" key="6">
    <source>
        <dbReference type="PROSITE" id="PS50908"/>
    </source>
</evidence>
<dbReference type="SMART" id="SM00847">
    <property type="entry name" value="HA2"/>
    <property type="match status" value="1"/>
</dbReference>
<feature type="compositionally biased region" description="Basic and acidic residues" evidence="5">
    <location>
        <begin position="561"/>
        <end position="572"/>
    </location>
</feature>
<feature type="region of interest" description="Disordered" evidence="5">
    <location>
        <begin position="1"/>
        <end position="62"/>
    </location>
</feature>
<evidence type="ECO:0008006" key="11">
    <source>
        <dbReference type="Google" id="ProtNLM"/>
    </source>
</evidence>
<gene>
    <name evidence="9" type="primary">NDAI0J02620</name>
    <name evidence="9" type="ordered locus">NDAI_0J02620</name>
</gene>
<dbReference type="Pfam" id="PF24385">
    <property type="entry name" value="DSRM_DHX29"/>
    <property type="match status" value="1"/>
</dbReference>
<evidence type="ECO:0000256" key="4">
    <source>
        <dbReference type="ARBA" id="ARBA00022840"/>
    </source>
</evidence>
<dbReference type="InterPro" id="IPR011545">
    <property type="entry name" value="DEAD/DEAH_box_helicase_dom"/>
</dbReference>
<dbReference type="InterPro" id="IPR027417">
    <property type="entry name" value="P-loop_NTPase"/>
</dbReference>
<dbReference type="CDD" id="cd17917">
    <property type="entry name" value="DEXHc_RHA-like"/>
    <property type="match status" value="1"/>
</dbReference>
<dbReference type="PROSITE" id="PS50908">
    <property type="entry name" value="RWD"/>
    <property type="match status" value="1"/>
</dbReference>
<dbReference type="PANTHER" id="PTHR18934:SF267">
    <property type="entry name" value="ATP-DEPENDENT RNA HELICASE YLR419W-RELATED"/>
    <property type="match status" value="1"/>
</dbReference>
<dbReference type="InterPro" id="IPR011709">
    <property type="entry name" value="DEAD-box_helicase_OB_fold"/>
</dbReference>
<dbReference type="PROSITE" id="PS51194">
    <property type="entry name" value="HELICASE_CTER"/>
    <property type="match status" value="1"/>
</dbReference>
<dbReference type="SMART" id="SM00591">
    <property type="entry name" value="RWD"/>
    <property type="match status" value="1"/>
</dbReference>
<feature type="domain" description="Helicase ATP-binding" evidence="7">
    <location>
        <begin position="631"/>
        <end position="799"/>
    </location>
</feature>
<evidence type="ECO:0000313" key="9">
    <source>
        <dbReference type="EMBL" id="CCD27154.1"/>
    </source>
</evidence>
<dbReference type="Pfam" id="PF05773">
    <property type="entry name" value="RWD"/>
    <property type="match status" value="1"/>
</dbReference>
<dbReference type="CDD" id="cd18791">
    <property type="entry name" value="SF2_C_RHA"/>
    <property type="match status" value="1"/>
</dbReference>
<dbReference type="KEGG" id="ndi:NDAI_0J02620"/>
<evidence type="ECO:0000256" key="5">
    <source>
        <dbReference type="SAM" id="MobiDB-lite"/>
    </source>
</evidence>
<name>G0WH76_NAUDC</name>
<keyword evidence="2" id="KW-0378">Hydrolase</keyword>
<keyword evidence="3" id="KW-0347">Helicase</keyword>
<dbReference type="InterPro" id="IPR014001">
    <property type="entry name" value="Helicase_ATP-bd"/>
</dbReference>
<dbReference type="OrthoDB" id="5600252at2759"/>
<dbReference type="InterPro" id="IPR007502">
    <property type="entry name" value="Helicase-assoc_dom"/>
</dbReference>
<dbReference type="PROSITE" id="PS51192">
    <property type="entry name" value="HELICASE_ATP_BIND_1"/>
    <property type="match status" value="1"/>
</dbReference>
<feature type="region of interest" description="Disordered" evidence="5">
    <location>
        <begin position="561"/>
        <end position="593"/>
    </location>
</feature>
<accession>G0WH76</accession>
<feature type="compositionally biased region" description="Low complexity" evidence="5">
    <location>
        <begin position="573"/>
        <end position="586"/>
    </location>
</feature>
<evidence type="ECO:0000256" key="2">
    <source>
        <dbReference type="ARBA" id="ARBA00022801"/>
    </source>
</evidence>
<dbReference type="Pfam" id="PF00270">
    <property type="entry name" value="DEAD"/>
    <property type="match status" value="1"/>
</dbReference>
<dbReference type="InterPro" id="IPR006575">
    <property type="entry name" value="RWD_dom"/>
</dbReference>
<dbReference type="EMBL" id="HE580276">
    <property type="protein sequence ID" value="CCD27154.1"/>
    <property type="molecule type" value="Genomic_DNA"/>
</dbReference>
<dbReference type="SMART" id="SM00487">
    <property type="entry name" value="DEXDc"/>
    <property type="match status" value="1"/>
</dbReference>
<evidence type="ECO:0000256" key="1">
    <source>
        <dbReference type="ARBA" id="ARBA00022741"/>
    </source>
</evidence>
<dbReference type="FunFam" id="3.40.50.300:FF:001214">
    <property type="entry name" value="DExH-box ATP-dependent RNA helicase"/>
    <property type="match status" value="1"/>
</dbReference>
<evidence type="ECO:0000259" key="8">
    <source>
        <dbReference type="PROSITE" id="PS51194"/>
    </source>
</evidence>